<gene>
    <name evidence="2" type="ORF">Pla133_36400</name>
</gene>
<evidence type="ECO:0008006" key="4">
    <source>
        <dbReference type="Google" id="ProtNLM"/>
    </source>
</evidence>
<proteinExistence type="predicted"/>
<evidence type="ECO:0000313" key="3">
    <source>
        <dbReference type="Proteomes" id="UP000316921"/>
    </source>
</evidence>
<protein>
    <recommendedName>
        <fullName evidence="4">Cortical protein marker for cell polarity</fullName>
    </recommendedName>
</protein>
<dbReference type="RefSeq" id="WP_419191676.1">
    <property type="nucleotide sequence ID" value="NZ_CP036287.1"/>
</dbReference>
<dbReference type="EMBL" id="CP036287">
    <property type="protein sequence ID" value="QDU68542.1"/>
    <property type="molecule type" value="Genomic_DNA"/>
</dbReference>
<reference evidence="2 3" key="1">
    <citation type="submission" date="2019-02" db="EMBL/GenBank/DDBJ databases">
        <title>Deep-cultivation of Planctomycetes and their phenomic and genomic characterization uncovers novel biology.</title>
        <authorList>
            <person name="Wiegand S."/>
            <person name="Jogler M."/>
            <person name="Boedeker C."/>
            <person name="Pinto D."/>
            <person name="Vollmers J."/>
            <person name="Rivas-Marin E."/>
            <person name="Kohn T."/>
            <person name="Peeters S.H."/>
            <person name="Heuer A."/>
            <person name="Rast P."/>
            <person name="Oberbeckmann S."/>
            <person name="Bunk B."/>
            <person name="Jeske O."/>
            <person name="Meyerdierks A."/>
            <person name="Storesund J.E."/>
            <person name="Kallscheuer N."/>
            <person name="Luecker S."/>
            <person name="Lage O.M."/>
            <person name="Pohl T."/>
            <person name="Merkel B.J."/>
            <person name="Hornburger P."/>
            <person name="Mueller R.-W."/>
            <person name="Bruemmer F."/>
            <person name="Labrenz M."/>
            <person name="Spormann A.M."/>
            <person name="Op den Camp H."/>
            <person name="Overmann J."/>
            <person name="Amann R."/>
            <person name="Jetten M.S.M."/>
            <person name="Mascher T."/>
            <person name="Medema M.H."/>
            <person name="Devos D.P."/>
            <person name="Kaster A.-K."/>
            <person name="Ovreas L."/>
            <person name="Rohde M."/>
            <person name="Galperin M.Y."/>
            <person name="Jogler C."/>
        </authorList>
    </citation>
    <scope>NUCLEOTIDE SEQUENCE [LARGE SCALE GENOMIC DNA]</scope>
    <source>
        <strain evidence="2 3">Pla133</strain>
    </source>
</reference>
<evidence type="ECO:0000313" key="2">
    <source>
        <dbReference type="EMBL" id="QDU68542.1"/>
    </source>
</evidence>
<keyword evidence="3" id="KW-1185">Reference proteome</keyword>
<organism evidence="2 3">
    <name type="scientific">Engelhardtia mirabilis</name>
    <dbReference type="NCBI Taxonomy" id="2528011"/>
    <lineage>
        <taxon>Bacteria</taxon>
        <taxon>Pseudomonadati</taxon>
        <taxon>Planctomycetota</taxon>
        <taxon>Planctomycetia</taxon>
        <taxon>Planctomycetia incertae sedis</taxon>
        <taxon>Engelhardtia</taxon>
    </lineage>
</organism>
<dbReference type="Proteomes" id="UP000316921">
    <property type="component" value="Chromosome"/>
</dbReference>
<keyword evidence="1" id="KW-0732">Signal</keyword>
<dbReference type="AlphaFoldDB" id="A0A518BNI4"/>
<feature type="signal peptide" evidence="1">
    <location>
        <begin position="1"/>
        <end position="25"/>
    </location>
</feature>
<dbReference type="KEGG" id="pbap:Pla133_36400"/>
<evidence type="ECO:0000256" key="1">
    <source>
        <dbReference type="SAM" id="SignalP"/>
    </source>
</evidence>
<accession>A0A518BNI4</accession>
<sequence precursor="true">MKLHRSRTAGLTLASIALIGAPAQAQSWSEEFDLPGVAGRVFSTSSWQDQLVVGGYDYLQADAQSLGLVATFDGTSWSPLGSGIPGAGAFVDYDVRDFAIYDGGLVAAGTFTSAGGQPAKSIALFDGVDWQPLGGGLDLSFAPTGSVFSLEVFQGDLYASGQFNLAGGIPVQGLARWDGQQWHAVGGGLPPVAGGTPGFAWEMSVGPDGLLYLAGEFPAAGGVAATGNIATWDGSNFASVGGGFNVFGGASVRDLAWYDGELWAVGTYDLAAGGAGDEKAAIFDGSTWRAAGNFPDSAVGTRLDAICVFQDQVYVGGNIVSVDGLSVRRMARFDGTSWTSPGGIFAQSINQFVFDMVAIDGTLWVGGEFSSVGYLPPAGEVIVTNSVGAFDGSSWSGGGKGLGVNGPVRASLDWNGATVAFGDFNQAGDQQVDSVALLDGDNWFPLGTFNGAADGGTVFQNDLVVVGNFTSVDGVSTPAPAARFDGTTWHSLGSGAMANAVAAAVYGGELYALADFGLWRLEGSTWNQVGMSIFGAPYALHVHGDLLLVGGSYGFGQGNVLAWDGQTLASLGGGTDDAVRAFASLGDDLYVGGEFGTAGGVQAPLLARWSDSGWSGVGPLTGTEVTALAALGGELFVGGNLFVPGNPANKYIARLAGGSFEALGTGMVGQPLTMTTHEQSGSLDVGGIFQSAGGAIAHNFSRWDTGVSGPVCQADLGFGGPGQSVLTLCGTGLGSGQSSDLRLTGAAPAALGVLAVGLVEQPTPLFAGILVAGNPVLTIPLATDAAGEYEQLGLAGGHPLSPALFLQALVINPSVPGQVEFSNGILAQFQP</sequence>
<name>A0A518BNI4_9BACT</name>
<feature type="chain" id="PRO_5022098196" description="Cortical protein marker for cell polarity" evidence="1">
    <location>
        <begin position="26"/>
        <end position="831"/>
    </location>
</feature>